<organism evidence="17 18">
    <name type="scientific">Pannonibacter phragmitetus</name>
    <dbReference type="NCBI Taxonomy" id="121719"/>
    <lineage>
        <taxon>Bacteria</taxon>
        <taxon>Pseudomonadati</taxon>
        <taxon>Pseudomonadota</taxon>
        <taxon>Alphaproteobacteria</taxon>
        <taxon>Hyphomicrobiales</taxon>
        <taxon>Stappiaceae</taxon>
        <taxon>Pannonibacter</taxon>
    </lineage>
</organism>
<evidence type="ECO:0000256" key="11">
    <source>
        <dbReference type="PROSITE-ProRule" id="PRU01360"/>
    </source>
</evidence>
<keyword evidence="3 11" id="KW-0813">Transport</keyword>
<evidence type="ECO:0000259" key="16">
    <source>
        <dbReference type="Pfam" id="PF07715"/>
    </source>
</evidence>
<evidence type="ECO:0000256" key="10">
    <source>
        <dbReference type="ARBA" id="ARBA00023237"/>
    </source>
</evidence>
<keyword evidence="5 11" id="KW-0812">Transmembrane</keyword>
<proteinExistence type="inferred from homology"/>
<gene>
    <name evidence="17" type="primary">hxuC_3</name>
    <name evidence="17" type="ORF">NCTC13350_04266</name>
</gene>
<keyword evidence="9" id="KW-0675">Receptor</keyword>
<keyword evidence="7 13" id="KW-0798">TonB box</keyword>
<evidence type="ECO:0000256" key="7">
    <source>
        <dbReference type="ARBA" id="ARBA00023077"/>
    </source>
</evidence>
<dbReference type="NCBIfam" id="TIGR01785">
    <property type="entry name" value="TonB-hemin"/>
    <property type="match status" value="1"/>
</dbReference>
<dbReference type="InterPro" id="IPR010917">
    <property type="entry name" value="TonB_rcpt_CS"/>
</dbReference>
<evidence type="ECO:0000256" key="4">
    <source>
        <dbReference type="ARBA" id="ARBA00022452"/>
    </source>
</evidence>
<feature type="short sequence motif" description="TonB C-terminal box" evidence="12">
    <location>
        <begin position="751"/>
        <end position="768"/>
    </location>
</feature>
<dbReference type="InterPro" id="IPR036942">
    <property type="entry name" value="Beta-barrel_TonB_sf"/>
</dbReference>
<keyword evidence="10 11" id="KW-0998">Cell outer membrane</keyword>
<evidence type="ECO:0000256" key="2">
    <source>
        <dbReference type="ARBA" id="ARBA00009810"/>
    </source>
</evidence>
<dbReference type="InterPro" id="IPR012910">
    <property type="entry name" value="Plug_dom"/>
</dbReference>
<dbReference type="GO" id="GO:0015344">
    <property type="term" value="F:siderophore uptake transmembrane transporter activity"/>
    <property type="evidence" value="ECO:0007669"/>
    <property type="project" value="TreeGrafter"/>
</dbReference>
<evidence type="ECO:0000256" key="3">
    <source>
        <dbReference type="ARBA" id="ARBA00022448"/>
    </source>
</evidence>
<dbReference type="NCBIfam" id="TIGR01786">
    <property type="entry name" value="TonB-hemlactrns"/>
    <property type="match status" value="1"/>
</dbReference>
<dbReference type="InterPro" id="IPR011276">
    <property type="entry name" value="TonB_haem/Hb_rcpt"/>
</dbReference>
<evidence type="ECO:0000256" key="14">
    <source>
        <dbReference type="SAM" id="SignalP"/>
    </source>
</evidence>
<name>A0A379HJY8_9HYPH</name>
<dbReference type="PROSITE" id="PS52016">
    <property type="entry name" value="TONB_DEPENDENT_REC_3"/>
    <property type="match status" value="1"/>
</dbReference>
<sequence>MSRYEGRKALWLAGCAGLALLCAQQGQALAQTAAQTAAQPDAAATDVQAKADAQGLITQLSRVTLFADRQETAVLDVPAHVSVVTGADIERLGISDMQQLTRYLPGVTVARQTSATDPFNTFSGFTVRGVGGNRVQMLVDGSRVAERITDGTRDYLDLNFVRQVEVVRGPASVLWGADALGGIVAVETLDPEDVLKGRKMGGQGRLAYDSLNGSGTASGVFAQRWSDTFAVLAAVSRQSAHEARLSNARADGGLYGCPRNLAAGQLPCNKLDRMGTDSYRGLLKFVWTPTTEHRLELSADMMRRDTDVDYTRTLGRQTNGSTLTSYDRKLELTRHRFGAEHQWTPENGLLDSLKTSFAYAPHKYDRSGLQRGVTSARQAYTTEDLLGYSEDFYELDLQATKGFATGALSHELTFGFDGDYSTQDYVRRDRTTNLATGAVTEARAGGFNFANAQTRRADVYAQDKIGLFDGKLELTPGLRFATYRIEPKPDADYKLVAGSPPFVRQDNELLKSLGALYRVDQTWSVWGKYGEGFKMPTAQQLYTSVPGTAFDLIPAMDLKPEHVRSLEAGARAEIDNGYVAVTAFHARYTDFIQSFYNPPGTNSYTYRNLSKVQVWGIEVEGAYSLTRDLTATASLSWQKGVQNVSADADTTAHTLPPLTAVLGLSYAIPDYNLTLDAVTTLASPVYKVGEVNGFKPDGYALLDLFASWKVSGMASFDVGVKNVFDTRYFEASAAGMTLRPSTSVASQNPLELQTGAGRTFSAAFNVKF</sequence>
<dbReference type="InterPro" id="IPR010949">
    <property type="entry name" value="TonB_Hb/transfer/lactofer_rcpt"/>
</dbReference>
<comment type="similarity">
    <text evidence="2 11 13">Belongs to the TonB-dependent receptor family.</text>
</comment>
<evidence type="ECO:0000256" key="1">
    <source>
        <dbReference type="ARBA" id="ARBA00004571"/>
    </source>
</evidence>
<dbReference type="RefSeq" id="WP_019965453.1">
    <property type="nucleotide sequence ID" value="NZ_UGSK01000002.1"/>
</dbReference>
<feature type="domain" description="TonB-dependent receptor-like beta-barrel" evidence="15">
    <location>
        <begin position="292"/>
        <end position="723"/>
    </location>
</feature>
<keyword evidence="6 14" id="KW-0732">Signal</keyword>
<accession>A0A379HJY8</accession>
<evidence type="ECO:0000259" key="15">
    <source>
        <dbReference type="Pfam" id="PF00593"/>
    </source>
</evidence>
<keyword evidence="4 11" id="KW-1134">Transmembrane beta strand</keyword>
<dbReference type="SUPFAM" id="SSF56935">
    <property type="entry name" value="Porins"/>
    <property type="match status" value="1"/>
</dbReference>
<dbReference type="InterPro" id="IPR000531">
    <property type="entry name" value="Beta-barrel_TonB"/>
</dbReference>
<evidence type="ECO:0000256" key="6">
    <source>
        <dbReference type="ARBA" id="ARBA00022729"/>
    </source>
</evidence>
<dbReference type="InterPro" id="IPR037066">
    <property type="entry name" value="Plug_dom_sf"/>
</dbReference>
<dbReference type="PROSITE" id="PS01156">
    <property type="entry name" value="TONB_DEPENDENT_REC_2"/>
    <property type="match status" value="1"/>
</dbReference>
<comment type="subcellular location">
    <subcellularLocation>
        <location evidence="1 11">Cell outer membrane</location>
        <topology evidence="1 11">Multi-pass membrane protein</topology>
    </subcellularLocation>
</comment>
<dbReference type="CDD" id="cd01347">
    <property type="entry name" value="ligand_gated_channel"/>
    <property type="match status" value="1"/>
</dbReference>
<evidence type="ECO:0000256" key="13">
    <source>
        <dbReference type="RuleBase" id="RU003357"/>
    </source>
</evidence>
<dbReference type="Gene3D" id="2.170.130.10">
    <property type="entry name" value="TonB-dependent receptor, plug domain"/>
    <property type="match status" value="1"/>
</dbReference>
<dbReference type="EMBL" id="UGSK01000002">
    <property type="protein sequence ID" value="SUC82773.1"/>
    <property type="molecule type" value="Genomic_DNA"/>
</dbReference>
<feature type="chain" id="PRO_5016904937" evidence="14">
    <location>
        <begin position="31"/>
        <end position="768"/>
    </location>
</feature>
<dbReference type="Pfam" id="PF00593">
    <property type="entry name" value="TonB_dep_Rec_b-barrel"/>
    <property type="match status" value="1"/>
</dbReference>
<dbReference type="GO" id="GO:0044718">
    <property type="term" value="P:siderophore transmembrane transport"/>
    <property type="evidence" value="ECO:0007669"/>
    <property type="project" value="TreeGrafter"/>
</dbReference>
<dbReference type="GO" id="GO:0009279">
    <property type="term" value="C:cell outer membrane"/>
    <property type="evidence" value="ECO:0007669"/>
    <property type="project" value="UniProtKB-SubCell"/>
</dbReference>
<reference evidence="17 18" key="1">
    <citation type="submission" date="2018-06" db="EMBL/GenBank/DDBJ databases">
        <authorList>
            <consortium name="Pathogen Informatics"/>
            <person name="Doyle S."/>
        </authorList>
    </citation>
    <scope>NUCLEOTIDE SEQUENCE [LARGE SCALE GENOMIC DNA]</scope>
    <source>
        <strain evidence="17 18">NCTC13350</strain>
    </source>
</reference>
<dbReference type="Proteomes" id="UP000255000">
    <property type="component" value="Unassembled WGS sequence"/>
</dbReference>
<evidence type="ECO:0000256" key="5">
    <source>
        <dbReference type="ARBA" id="ARBA00022692"/>
    </source>
</evidence>
<dbReference type="PANTHER" id="PTHR30069:SF29">
    <property type="entry name" value="HEMOGLOBIN AND HEMOGLOBIN-HAPTOGLOBIN-BINDING PROTEIN 1-RELATED"/>
    <property type="match status" value="1"/>
</dbReference>
<feature type="domain" description="TonB-dependent receptor plug" evidence="16">
    <location>
        <begin position="75"/>
        <end position="183"/>
    </location>
</feature>
<evidence type="ECO:0000256" key="12">
    <source>
        <dbReference type="PROSITE-ProRule" id="PRU10144"/>
    </source>
</evidence>
<dbReference type="Pfam" id="PF07715">
    <property type="entry name" value="Plug"/>
    <property type="match status" value="1"/>
</dbReference>
<evidence type="ECO:0000313" key="18">
    <source>
        <dbReference type="Proteomes" id="UP000255000"/>
    </source>
</evidence>
<keyword evidence="8 11" id="KW-0472">Membrane</keyword>
<dbReference type="GO" id="GO:0015232">
    <property type="term" value="F:heme transmembrane transporter activity"/>
    <property type="evidence" value="ECO:0007669"/>
    <property type="project" value="InterPro"/>
</dbReference>
<dbReference type="InterPro" id="IPR039426">
    <property type="entry name" value="TonB-dep_rcpt-like"/>
</dbReference>
<dbReference type="PANTHER" id="PTHR30069">
    <property type="entry name" value="TONB-DEPENDENT OUTER MEMBRANE RECEPTOR"/>
    <property type="match status" value="1"/>
</dbReference>
<dbReference type="AlphaFoldDB" id="A0A379HJY8"/>
<feature type="signal peptide" evidence="14">
    <location>
        <begin position="1"/>
        <end position="30"/>
    </location>
</feature>
<evidence type="ECO:0000256" key="9">
    <source>
        <dbReference type="ARBA" id="ARBA00023170"/>
    </source>
</evidence>
<protein>
    <submittedName>
        <fullName evidence="17">Heme/hemopexin utilization protein C</fullName>
    </submittedName>
</protein>
<evidence type="ECO:0000256" key="8">
    <source>
        <dbReference type="ARBA" id="ARBA00023136"/>
    </source>
</evidence>
<dbReference type="Gene3D" id="2.40.170.20">
    <property type="entry name" value="TonB-dependent receptor, beta-barrel domain"/>
    <property type="match status" value="1"/>
</dbReference>
<evidence type="ECO:0000313" key="17">
    <source>
        <dbReference type="EMBL" id="SUC82773.1"/>
    </source>
</evidence>
<dbReference type="OrthoDB" id="9760494at2"/>